<sequence length="98" mass="10880">METCNRNQTIKHQGVHTIGLFKGYILSRLLAVRVASELKLRSGRVELAEIVSRERAEYRVANGLRIGNANELKLGSSRAGTSWIVCRELRSGREQGSG</sequence>
<reference evidence="1" key="1">
    <citation type="submission" date="2019-12" db="EMBL/GenBank/DDBJ databases">
        <title>Genome sequencing and annotation of Brassica cretica.</title>
        <authorList>
            <person name="Studholme D.J."/>
            <person name="Sarris P.F."/>
        </authorList>
    </citation>
    <scope>NUCLEOTIDE SEQUENCE</scope>
    <source>
        <strain evidence="1">PFS-102/07</strain>
        <tissue evidence="1">Leaf</tissue>
    </source>
</reference>
<name>A0A8S9IWQ6_BRACR</name>
<dbReference type="EMBL" id="QGKY02001015">
    <property type="protein sequence ID" value="KAF2574125.1"/>
    <property type="molecule type" value="Genomic_DNA"/>
</dbReference>
<evidence type="ECO:0000313" key="1">
    <source>
        <dbReference type="EMBL" id="KAF2574125.1"/>
    </source>
</evidence>
<accession>A0A8S9IWQ6</accession>
<comment type="caution">
    <text evidence="1">The sequence shown here is derived from an EMBL/GenBank/DDBJ whole genome shotgun (WGS) entry which is preliminary data.</text>
</comment>
<proteinExistence type="predicted"/>
<gene>
    <name evidence="1" type="ORF">F2Q70_00002000</name>
</gene>
<protein>
    <submittedName>
        <fullName evidence="1">Uncharacterized protein</fullName>
    </submittedName>
</protein>
<dbReference type="AlphaFoldDB" id="A0A8S9IWQ6"/>
<organism evidence="1">
    <name type="scientific">Brassica cretica</name>
    <name type="common">Mustard</name>
    <dbReference type="NCBI Taxonomy" id="69181"/>
    <lineage>
        <taxon>Eukaryota</taxon>
        <taxon>Viridiplantae</taxon>
        <taxon>Streptophyta</taxon>
        <taxon>Embryophyta</taxon>
        <taxon>Tracheophyta</taxon>
        <taxon>Spermatophyta</taxon>
        <taxon>Magnoliopsida</taxon>
        <taxon>eudicotyledons</taxon>
        <taxon>Gunneridae</taxon>
        <taxon>Pentapetalae</taxon>
        <taxon>rosids</taxon>
        <taxon>malvids</taxon>
        <taxon>Brassicales</taxon>
        <taxon>Brassicaceae</taxon>
        <taxon>Brassiceae</taxon>
        <taxon>Brassica</taxon>
    </lineage>
</organism>